<comment type="subunit">
    <text evidence="13">Homodimer.</text>
</comment>
<keyword evidence="10 13" id="KW-0460">Magnesium</keyword>
<keyword evidence="7 13" id="KW-0547">Nucleotide-binding</keyword>
<comment type="similarity">
    <text evidence="13">Belongs to the carbohydrate kinase PfkB family. Ribokinase subfamily.</text>
</comment>
<feature type="active site" description="Proton acceptor" evidence="13">
    <location>
        <position position="258"/>
    </location>
</feature>
<feature type="binding site" evidence="13">
    <location>
        <position position="146"/>
    </location>
    <ligand>
        <name>substrate</name>
    </ligand>
</feature>
<dbReference type="SUPFAM" id="SSF53613">
    <property type="entry name" value="Ribokinase-like"/>
    <property type="match status" value="1"/>
</dbReference>
<keyword evidence="4 13" id="KW-0963">Cytoplasm</keyword>
<comment type="catalytic activity">
    <reaction evidence="13">
        <text>D-ribose + ATP = D-ribose 5-phosphate + ADP + H(+)</text>
        <dbReference type="Rhea" id="RHEA:13697"/>
        <dbReference type="ChEBI" id="CHEBI:15378"/>
        <dbReference type="ChEBI" id="CHEBI:30616"/>
        <dbReference type="ChEBI" id="CHEBI:47013"/>
        <dbReference type="ChEBI" id="CHEBI:78346"/>
        <dbReference type="ChEBI" id="CHEBI:456216"/>
        <dbReference type="EC" id="2.7.1.15"/>
    </reaction>
</comment>
<evidence type="ECO:0000256" key="3">
    <source>
        <dbReference type="ARBA" id="ARBA00016943"/>
    </source>
</evidence>
<organism evidence="15 16">
    <name type="scientific">Cecembia calidifontis</name>
    <dbReference type="NCBI Taxonomy" id="1187080"/>
    <lineage>
        <taxon>Bacteria</taxon>
        <taxon>Pseudomonadati</taxon>
        <taxon>Bacteroidota</taxon>
        <taxon>Cytophagia</taxon>
        <taxon>Cytophagales</taxon>
        <taxon>Cyclobacteriaceae</taxon>
        <taxon>Cecembia</taxon>
    </lineage>
</organism>
<comment type="subcellular location">
    <subcellularLocation>
        <location evidence="13">Cytoplasm</location>
    </subcellularLocation>
</comment>
<dbReference type="NCBIfam" id="NF008353">
    <property type="entry name" value="PRK11142.1"/>
    <property type="match status" value="1"/>
</dbReference>
<accession>A0A4Q7P5I8</accession>
<evidence type="ECO:0000256" key="6">
    <source>
        <dbReference type="ARBA" id="ARBA00022723"/>
    </source>
</evidence>
<feature type="binding site" evidence="13">
    <location>
        <position position="254"/>
    </location>
    <ligand>
        <name>K(+)</name>
        <dbReference type="ChEBI" id="CHEBI:29103"/>
    </ligand>
</feature>
<evidence type="ECO:0000259" key="14">
    <source>
        <dbReference type="Pfam" id="PF00294"/>
    </source>
</evidence>
<dbReference type="InterPro" id="IPR002139">
    <property type="entry name" value="Ribo/fructo_kinase"/>
</dbReference>
<dbReference type="Proteomes" id="UP000292209">
    <property type="component" value="Unassembled WGS sequence"/>
</dbReference>
<comment type="caution">
    <text evidence="15">The sequence shown here is derived from an EMBL/GenBank/DDBJ whole genome shotgun (WGS) entry which is preliminary data.</text>
</comment>
<feature type="binding site" evidence="13">
    <location>
        <begin position="226"/>
        <end position="231"/>
    </location>
    <ligand>
        <name>ATP</name>
        <dbReference type="ChEBI" id="CHEBI:30616"/>
    </ligand>
</feature>
<evidence type="ECO:0000313" key="15">
    <source>
        <dbReference type="EMBL" id="RZS95303.1"/>
    </source>
</evidence>
<dbReference type="PROSITE" id="PS00584">
    <property type="entry name" value="PFKB_KINASES_2"/>
    <property type="match status" value="1"/>
</dbReference>
<feature type="binding site" evidence="13">
    <location>
        <begin position="257"/>
        <end position="258"/>
    </location>
    <ligand>
        <name>ATP</name>
        <dbReference type="ChEBI" id="CHEBI:30616"/>
    </ligand>
</feature>
<dbReference type="NCBIfam" id="TIGR02152">
    <property type="entry name" value="D_ribokin_bact"/>
    <property type="match status" value="1"/>
</dbReference>
<dbReference type="AlphaFoldDB" id="A0A4Q7P5I8"/>
<feature type="binding site" evidence="13">
    <location>
        <position position="288"/>
    </location>
    <ligand>
        <name>K(+)</name>
        <dbReference type="ChEBI" id="CHEBI:29103"/>
    </ligand>
</feature>
<feature type="binding site" evidence="13">
    <location>
        <begin position="17"/>
        <end position="19"/>
    </location>
    <ligand>
        <name>substrate</name>
    </ligand>
</feature>
<dbReference type="EMBL" id="SGXG01000001">
    <property type="protein sequence ID" value="RZS95303.1"/>
    <property type="molecule type" value="Genomic_DNA"/>
</dbReference>
<feature type="binding site" evidence="13">
    <location>
        <position position="252"/>
    </location>
    <ligand>
        <name>K(+)</name>
        <dbReference type="ChEBI" id="CHEBI:29103"/>
    </ligand>
</feature>
<dbReference type="InterPro" id="IPR002173">
    <property type="entry name" value="Carboh/pur_kinase_PfkB_CS"/>
</dbReference>
<name>A0A4Q7P5I8_9BACT</name>
<keyword evidence="12 13" id="KW-0119">Carbohydrate metabolism</keyword>
<dbReference type="FunFam" id="3.40.1190.20:FF:000012">
    <property type="entry name" value="Ribokinase"/>
    <property type="match status" value="1"/>
</dbReference>
<dbReference type="PANTHER" id="PTHR10584:SF166">
    <property type="entry name" value="RIBOKINASE"/>
    <property type="match status" value="1"/>
</dbReference>
<dbReference type="InterPro" id="IPR011611">
    <property type="entry name" value="PfkB_dom"/>
</dbReference>
<feature type="binding site" evidence="13">
    <location>
        <position position="190"/>
    </location>
    <ligand>
        <name>ATP</name>
        <dbReference type="ChEBI" id="CHEBI:30616"/>
    </ligand>
</feature>
<dbReference type="InterPro" id="IPR011877">
    <property type="entry name" value="Ribokinase"/>
</dbReference>
<dbReference type="EC" id="2.7.1.15" evidence="2 13"/>
<feature type="binding site" evidence="13">
    <location>
        <position position="293"/>
    </location>
    <ligand>
        <name>K(+)</name>
        <dbReference type="ChEBI" id="CHEBI:29103"/>
    </ligand>
</feature>
<dbReference type="GO" id="GO:0005829">
    <property type="term" value="C:cytosol"/>
    <property type="evidence" value="ECO:0007669"/>
    <property type="project" value="TreeGrafter"/>
</dbReference>
<feature type="binding site" evidence="13">
    <location>
        <position position="258"/>
    </location>
    <ligand>
        <name>substrate</name>
    </ligand>
</feature>
<evidence type="ECO:0000313" key="16">
    <source>
        <dbReference type="Proteomes" id="UP000292209"/>
    </source>
</evidence>
<feature type="binding site" evidence="13">
    <location>
        <position position="291"/>
    </location>
    <ligand>
        <name>K(+)</name>
        <dbReference type="ChEBI" id="CHEBI:29103"/>
    </ligand>
</feature>
<evidence type="ECO:0000256" key="12">
    <source>
        <dbReference type="ARBA" id="ARBA00023277"/>
    </source>
</evidence>
<gene>
    <name evidence="13" type="primary">rbsK</name>
    <name evidence="15" type="ORF">BC751_0822</name>
</gene>
<comment type="function">
    <text evidence="13">Catalyzes the phosphorylation of ribose at O-5 in a reaction requiring ATP and magnesium. The resulting D-ribose-5-phosphate can then be used either for sythesis of nucleotides, histidine, and tryptophan, or as a component of the pentose phosphate pathway.</text>
</comment>
<dbReference type="GO" id="GO:0005524">
    <property type="term" value="F:ATP binding"/>
    <property type="evidence" value="ECO:0007669"/>
    <property type="project" value="UniProtKB-UniRule"/>
</dbReference>
<keyword evidence="6 13" id="KW-0479">Metal-binding</keyword>
<comment type="similarity">
    <text evidence="1">Belongs to the carbohydrate kinase pfkB family.</text>
</comment>
<evidence type="ECO:0000256" key="4">
    <source>
        <dbReference type="ARBA" id="ARBA00022490"/>
    </source>
</evidence>
<dbReference type="InterPro" id="IPR029056">
    <property type="entry name" value="Ribokinase-like"/>
</dbReference>
<keyword evidence="9 13" id="KW-0067">ATP-binding</keyword>
<feature type="binding site" evidence="13">
    <location>
        <position position="297"/>
    </location>
    <ligand>
        <name>K(+)</name>
        <dbReference type="ChEBI" id="CHEBI:29103"/>
    </ligand>
</feature>
<evidence type="ECO:0000256" key="13">
    <source>
        <dbReference type="HAMAP-Rule" id="MF_01987"/>
    </source>
</evidence>
<evidence type="ECO:0000256" key="2">
    <source>
        <dbReference type="ARBA" id="ARBA00012035"/>
    </source>
</evidence>
<comment type="cofactor">
    <cofactor evidence="13">
        <name>Mg(2+)</name>
        <dbReference type="ChEBI" id="CHEBI:18420"/>
    </cofactor>
    <text evidence="13">Requires a divalent cation, most likely magnesium in vivo, as an electrophilic catalyst to aid phosphoryl group transfer. It is the chelate of the metal and the nucleotide that is the actual substrate.</text>
</comment>
<feature type="binding site" evidence="13">
    <location>
        <begin position="45"/>
        <end position="49"/>
    </location>
    <ligand>
        <name>substrate</name>
    </ligand>
</feature>
<evidence type="ECO:0000256" key="9">
    <source>
        <dbReference type="ARBA" id="ARBA00022840"/>
    </source>
</evidence>
<dbReference type="PANTHER" id="PTHR10584">
    <property type="entry name" value="SUGAR KINASE"/>
    <property type="match status" value="1"/>
</dbReference>
<reference evidence="15 16" key="1">
    <citation type="submission" date="2019-02" db="EMBL/GenBank/DDBJ databases">
        <title>Genomic Encyclopedia of Archaeal and Bacterial Type Strains, Phase II (KMG-II): from individual species to whole genera.</title>
        <authorList>
            <person name="Goeker M."/>
        </authorList>
    </citation>
    <scope>NUCLEOTIDE SEQUENCE [LARGE SCALE GENOMIC DNA]</scope>
    <source>
        <strain evidence="15 16">DSM 21411</strain>
    </source>
</reference>
<comment type="activity regulation">
    <text evidence="13">Activated by a monovalent cation that binds near, but not in, the active site. The most likely occupant of the site in vivo is potassium. Ion binding induces a conformational change that may alter substrate affinity.</text>
</comment>
<proteinExistence type="inferred from homology"/>
<comment type="caution">
    <text evidence="13">Lacks conserved residue(s) required for the propagation of feature annotation.</text>
</comment>
<dbReference type="GO" id="GO:0019303">
    <property type="term" value="P:D-ribose catabolic process"/>
    <property type="evidence" value="ECO:0007669"/>
    <property type="project" value="UniProtKB-UniRule"/>
</dbReference>
<keyword evidence="11 13" id="KW-0630">Potassium</keyword>
<dbReference type="GO" id="GO:0046872">
    <property type="term" value="F:metal ion binding"/>
    <property type="evidence" value="ECO:0007669"/>
    <property type="project" value="UniProtKB-KW"/>
</dbReference>
<keyword evidence="16" id="KW-1185">Reference proteome</keyword>
<evidence type="ECO:0000256" key="1">
    <source>
        <dbReference type="ARBA" id="ARBA00005380"/>
    </source>
</evidence>
<dbReference type="HAMAP" id="MF_01987">
    <property type="entry name" value="Ribokinase"/>
    <property type="match status" value="1"/>
</dbReference>
<dbReference type="Gene3D" id="3.40.1190.20">
    <property type="match status" value="1"/>
</dbReference>
<comment type="pathway">
    <text evidence="13">Carbohydrate metabolism; D-ribose degradation; D-ribose 5-phosphate from beta-D-ribopyranose: step 2/2.</text>
</comment>
<keyword evidence="8 13" id="KW-0418">Kinase</keyword>
<sequence length="307" mass="32393">MIGMTQKPKILVIGSANMDMVIQSDHFPVPGETIIGGDFSLIPGGKGANQAVAAARLGGDVCFITRLGEDIFGSQNLLNFQKEGIDTSYIHQIPEVPSGVALITVDKSGENTIIVAPGANAHLTVGDMKASEQRFEETELILLQLEIPLETVVAAAALGNKLGKKVLLNPAPAQKLPDKLYRYLQLITPNETEAEFLTGIAIDGEASAEKAAKFFIERGVQDVIITLGSKGAYLHSSNFKGILPTSKVTAKDTTAAGDTFNGALAVALGKGLPIKDAVNFAMKAATLSVQRMGAQTSIPYIHELSIP</sequence>
<feature type="domain" description="Carbohydrate kinase PfkB" evidence="14">
    <location>
        <begin position="8"/>
        <end position="299"/>
    </location>
</feature>
<protein>
    <recommendedName>
        <fullName evidence="3 13">Ribokinase</fullName>
        <shortName evidence="13">RK</shortName>
        <ecNumber evidence="2 13">2.7.1.15</ecNumber>
    </recommendedName>
</protein>
<dbReference type="PRINTS" id="PR00990">
    <property type="entry name" value="RIBOKINASE"/>
</dbReference>
<evidence type="ECO:0000256" key="11">
    <source>
        <dbReference type="ARBA" id="ARBA00022958"/>
    </source>
</evidence>
<evidence type="ECO:0000256" key="7">
    <source>
        <dbReference type="ARBA" id="ARBA00022741"/>
    </source>
</evidence>
<dbReference type="Pfam" id="PF00294">
    <property type="entry name" value="PfkB"/>
    <property type="match status" value="1"/>
</dbReference>
<evidence type="ECO:0000256" key="8">
    <source>
        <dbReference type="ARBA" id="ARBA00022777"/>
    </source>
</evidence>
<dbReference type="GO" id="GO:0004747">
    <property type="term" value="F:ribokinase activity"/>
    <property type="evidence" value="ECO:0007669"/>
    <property type="project" value="UniProtKB-UniRule"/>
</dbReference>
<keyword evidence="5 13" id="KW-0808">Transferase</keyword>
<evidence type="ECO:0000256" key="10">
    <source>
        <dbReference type="ARBA" id="ARBA00022842"/>
    </source>
</evidence>
<evidence type="ECO:0000256" key="5">
    <source>
        <dbReference type="ARBA" id="ARBA00022679"/>
    </source>
</evidence>
<dbReference type="CDD" id="cd01174">
    <property type="entry name" value="ribokinase"/>
    <property type="match status" value="1"/>
</dbReference>
<dbReference type="UniPathway" id="UPA00916">
    <property type="reaction ID" value="UER00889"/>
</dbReference>